<protein>
    <submittedName>
        <fullName evidence="1">Uncharacterized protein</fullName>
    </submittedName>
</protein>
<dbReference type="RefSeq" id="WP_089759447.1">
    <property type="nucleotide sequence ID" value="NZ_FNGO01000007.1"/>
</dbReference>
<proteinExistence type="predicted"/>
<dbReference type="AlphaFoldDB" id="A0A1G9M4F2"/>
<dbReference type="EMBL" id="FNGO01000007">
    <property type="protein sequence ID" value="SDL69078.1"/>
    <property type="molecule type" value="Genomic_DNA"/>
</dbReference>
<evidence type="ECO:0000313" key="1">
    <source>
        <dbReference type="EMBL" id="SDL69078.1"/>
    </source>
</evidence>
<sequence>MKVKSRLTAGITLFIMIAVLFIVLTAGFNPLQAQDNPEDISMEQLETPTELSELIELFHSLEYSVKVHSQGQLTQDSLINYQYEGSETLQGVETEVLSFTMTGVEEQLSSLKVWFDGEEVRQMEVDGEFIPAEMAEMMKDTVLRSVMFPFYNFAEFAAEDLSKLGDVSRSREEIAGEEVDIVRIEIQDRPEYEIDNAVTRLAEFEDFMMVISYDFSSSEQDMEIQFAIESLEFR</sequence>
<evidence type="ECO:0000313" key="2">
    <source>
        <dbReference type="Proteomes" id="UP000199476"/>
    </source>
</evidence>
<gene>
    <name evidence="1" type="ORF">SAMN04488692_107103</name>
</gene>
<dbReference type="Proteomes" id="UP000199476">
    <property type="component" value="Unassembled WGS sequence"/>
</dbReference>
<accession>A0A1G9M4F2</accession>
<reference evidence="1 2" key="1">
    <citation type="submission" date="2016-10" db="EMBL/GenBank/DDBJ databases">
        <authorList>
            <person name="de Groot N.N."/>
        </authorList>
    </citation>
    <scope>NUCLEOTIDE SEQUENCE [LARGE SCALE GENOMIC DNA]</scope>
    <source>
        <strain evidence="1 2">SLAS-1</strain>
    </source>
</reference>
<name>A0A1G9M4F2_9FIRM</name>
<organism evidence="1 2">
    <name type="scientific">Halarsenatibacter silvermanii</name>
    <dbReference type="NCBI Taxonomy" id="321763"/>
    <lineage>
        <taxon>Bacteria</taxon>
        <taxon>Bacillati</taxon>
        <taxon>Bacillota</taxon>
        <taxon>Clostridia</taxon>
        <taxon>Halanaerobiales</taxon>
        <taxon>Halarsenatibacteraceae</taxon>
        <taxon>Halarsenatibacter</taxon>
    </lineage>
</organism>
<keyword evidence="2" id="KW-1185">Reference proteome</keyword>